<keyword evidence="3" id="KW-1185">Reference proteome</keyword>
<evidence type="ECO:0000313" key="2">
    <source>
        <dbReference type="EMBL" id="APZ94901.1"/>
    </source>
</evidence>
<organism evidence="2 3">
    <name type="scientific">Fuerstiella marisgermanici</name>
    <dbReference type="NCBI Taxonomy" id="1891926"/>
    <lineage>
        <taxon>Bacteria</taxon>
        <taxon>Pseudomonadati</taxon>
        <taxon>Planctomycetota</taxon>
        <taxon>Planctomycetia</taxon>
        <taxon>Planctomycetales</taxon>
        <taxon>Planctomycetaceae</taxon>
        <taxon>Fuerstiella</taxon>
    </lineage>
</organism>
<name>A0A1P8WLI3_9PLAN</name>
<accession>A0A1P8WLI3</accession>
<feature type="region of interest" description="Disordered" evidence="1">
    <location>
        <begin position="73"/>
        <end position="98"/>
    </location>
</feature>
<proteinExistence type="predicted"/>
<evidence type="ECO:0000313" key="3">
    <source>
        <dbReference type="Proteomes" id="UP000187735"/>
    </source>
</evidence>
<evidence type="ECO:0000256" key="1">
    <source>
        <dbReference type="SAM" id="MobiDB-lite"/>
    </source>
</evidence>
<protein>
    <submittedName>
        <fullName evidence="2">Uncharacterized protein</fullName>
    </submittedName>
</protein>
<feature type="compositionally biased region" description="Polar residues" evidence="1">
    <location>
        <begin position="22"/>
        <end position="32"/>
    </location>
</feature>
<feature type="region of interest" description="Disordered" evidence="1">
    <location>
        <begin position="1"/>
        <end position="32"/>
    </location>
</feature>
<dbReference type="Proteomes" id="UP000187735">
    <property type="component" value="Chromosome"/>
</dbReference>
<dbReference type="KEGG" id="fmr:Fuma_04552"/>
<reference evidence="2 3" key="1">
    <citation type="journal article" date="2016" name="Front. Microbiol.">
        <title>Fuerstia marisgermanicae gen. nov., sp. nov., an Unusual Member of the Phylum Planctomycetes from the German Wadden Sea.</title>
        <authorList>
            <person name="Kohn T."/>
            <person name="Heuer A."/>
            <person name="Jogler M."/>
            <person name="Vollmers J."/>
            <person name="Boedeker C."/>
            <person name="Bunk B."/>
            <person name="Rast P."/>
            <person name="Borchert D."/>
            <person name="Glockner I."/>
            <person name="Freese H.M."/>
            <person name="Klenk H.P."/>
            <person name="Overmann J."/>
            <person name="Kaster A.K."/>
            <person name="Rohde M."/>
            <person name="Wiegand S."/>
            <person name="Jogler C."/>
        </authorList>
    </citation>
    <scope>NUCLEOTIDE SEQUENCE [LARGE SCALE GENOMIC DNA]</scope>
    <source>
        <strain evidence="2 3">NH11</strain>
    </source>
</reference>
<dbReference type="EMBL" id="CP017641">
    <property type="protein sequence ID" value="APZ94901.1"/>
    <property type="molecule type" value="Genomic_DNA"/>
</dbReference>
<gene>
    <name evidence="2" type="ORF">Fuma_04552</name>
</gene>
<sequence>MRPRIQPDTQEAPGDSKGESRSMLQTEKTKRTSSNGMFSYDVWLQKACTRCTTVRGEPNFSCCVMRPFDQREMDQNRPVSNSTQREGQGNDRSFAASVTKGKMTSAHCCQPWPDLFDSHSLIDTALTDLSGGAACAVSKRQACDNFLVS</sequence>
<dbReference type="AlphaFoldDB" id="A0A1P8WLI3"/>
<feature type="compositionally biased region" description="Polar residues" evidence="1">
    <location>
        <begin position="77"/>
        <end position="91"/>
    </location>
</feature>